<keyword evidence="4 8" id="KW-0819">tRNA processing</keyword>
<keyword evidence="2 8" id="KW-0963">Cytoplasm</keyword>
<dbReference type="Gene3D" id="3.40.50.620">
    <property type="entry name" value="HUPs"/>
    <property type="match status" value="1"/>
</dbReference>
<dbReference type="InterPro" id="IPR014729">
    <property type="entry name" value="Rossmann-like_a/b/a_fold"/>
</dbReference>
<dbReference type="SUPFAM" id="SSF52402">
    <property type="entry name" value="Adenine nucleotide alpha hydrolases-like"/>
    <property type="match status" value="1"/>
</dbReference>
<evidence type="ECO:0000256" key="5">
    <source>
        <dbReference type="ARBA" id="ARBA00022741"/>
    </source>
</evidence>
<name>A0ABY9TEJ7_9GAMM</name>
<comment type="similarity">
    <text evidence="8">Belongs to the tRNA(Ile)-lysidine synthase family.</text>
</comment>
<dbReference type="InterPro" id="IPR011063">
    <property type="entry name" value="TilS/TtcA_N"/>
</dbReference>
<dbReference type="PANTHER" id="PTHR43033">
    <property type="entry name" value="TRNA(ILE)-LYSIDINE SYNTHASE-RELATED"/>
    <property type="match status" value="1"/>
</dbReference>
<evidence type="ECO:0000256" key="6">
    <source>
        <dbReference type="ARBA" id="ARBA00022840"/>
    </source>
</evidence>
<comment type="catalytic activity">
    <reaction evidence="7 8">
        <text>cytidine(34) in tRNA(Ile2) + L-lysine + ATP = lysidine(34) in tRNA(Ile2) + AMP + diphosphate + H(+)</text>
        <dbReference type="Rhea" id="RHEA:43744"/>
        <dbReference type="Rhea" id="RHEA-COMP:10625"/>
        <dbReference type="Rhea" id="RHEA-COMP:10670"/>
        <dbReference type="ChEBI" id="CHEBI:15378"/>
        <dbReference type="ChEBI" id="CHEBI:30616"/>
        <dbReference type="ChEBI" id="CHEBI:32551"/>
        <dbReference type="ChEBI" id="CHEBI:33019"/>
        <dbReference type="ChEBI" id="CHEBI:82748"/>
        <dbReference type="ChEBI" id="CHEBI:83665"/>
        <dbReference type="ChEBI" id="CHEBI:456215"/>
        <dbReference type="EC" id="6.3.4.19"/>
    </reaction>
</comment>
<keyword evidence="5 8" id="KW-0547">Nucleotide-binding</keyword>
<evidence type="ECO:0000256" key="8">
    <source>
        <dbReference type="HAMAP-Rule" id="MF_01161"/>
    </source>
</evidence>
<dbReference type="SUPFAM" id="SSF82829">
    <property type="entry name" value="MesJ substrate recognition domain-like"/>
    <property type="match status" value="1"/>
</dbReference>
<dbReference type="InterPro" id="IPR012094">
    <property type="entry name" value="tRNA_Ile_lys_synt"/>
</dbReference>
<keyword evidence="3 8" id="KW-0436">Ligase</keyword>
<evidence type="ECO:0000259" key="9">
    <source>
        <dbReference type="SMART" id="SM00977"/>
    </source>
</evidence>
<dbReference type="GO" id="GO:0032267">
    <property type="term" value="F:tRNA(Ile)-lysidine synthase activity"/>
    <property type="evidence" value="ECO:0007669"/>
    <property type="project" value="UniProtKB-EC"/>
</dbReference>
<keyword evidence="6 8" id="KW-0067">ATP-binding</keyword>
<dbReference type="Proteomes" id="UP001248581">
    <property type="component" value="Chromosome"/>
</dbReference>
<keyword evidence="11" id="KW-1185">Reference proteome</keyword>
<evidence type="ECO:0000256" key="3">
    <source>
        <dbReference type="ARBA" id="ARBA00022598"/>
    </source>
</evidence>
<dbReference type="InterPro" id="IPR015262">
    <property type="entry name" value="tRNA_Ile_lys_synt_subst-bd"/>
</dbReference>
<evidence type="ECO:0000313" key="11">
    <source>
        <dbReference type="Proteomes" id="UP001248581"/>
    </source>
</evidence>
<dbReference type="HAMAP" id="MF_01161">
    <property type="entry name" value="tRNA_Ile_lys_synt"/>
    <property type="match status" value="1"/>
</dbReference>
<dbReference type="NCBIfam" id="TIGR02432">
    <property type="entry name" value="lysidine_TilS_N"/>
    <property type="match status" value="1"/>
</dbReference>
<dbReference type="CDD" id="cd01992">
    <property type="entry name" value="TilS_N"/>
    <property type="match status" value="1"/>
</dbReference>
<dbReference type="NCBIfam" id="TIGR02433">
    <property type="entry name" value="lysidine_TilS_C"/>
    <property type="match status" value="1"/>
</dbReference>
<sequence length="460" mass="53007">MTDTSLNPLCQQVLSFLSKDEFANKPLVIAYSGGVDSQVLLHCLAQIKDYLIAPVHAVHVNHGLSEHASQWQQFTQQQATQFDVPYVAVEVVIKKQNQQSLEALARDARYQAISDNSAVNSVVLTAHHQDDQLETLLLALKRGSGIQGLSAMQDVRSFTDNRVIARPFLSISRKQIENYANTFKLKWIEDESNSNQEFDRNFLRQSVIPLLEQRWPQIKKTASRSAKHCQQAQILVEQVAETDLKHCQISKDSLSIDLLKELSKQRLINLLRFFIKVNNKLAPSEKQIEEVIKTCFSAKEDKNPEVKVGDFYIRRFKQKLFISDVFGDISAWQKQFSIAELLHTKEITLPDNLGSLYFTENKQIENSSESQFFLAYNDVHAQLKLAFKHDNPKCLPDFRHQRRTLKKVLQELQIPTWQRRRLPLIFINEQLAAVLPLFIDKDFTANTNTKCLSITWHKHK</sequence>
<dbReference type="EC" id="6.3.4.19" evidence="8"/>
<comment type="domain">
    <text evidence="8">The N-terminal region contains the highly conserved SGGXDS motif, predicted to be a P-loop motif involved in ATP binding.</text>
</comment>
<comment type="function">
    <text evidence="8">Ligates lysine onto the cytidine present at position 34 of the AUA codon-specific tRNA(Ile) that contains the anticodon CAU, in an ATP-dependent manner. Cytidine is converted to lysidine, thus changing the amino acid specificity of the tRNA from methionine to isoleucine.</text>
</comment>
<dbReference type="Pfam" id="PF09179">
    <property type="entry name" value="TilS"/>
    <property type="match status" value="1"/>
</dbReference>
<accession>A0ABY9TEJ7</accession>
<organism evidence="10 11">
    <name type="scientific">Thalassotalea nanhaiensis</name>
    <dbReference type="NCBI Taxonomy" id="3065648"/>
    <lineage>
        <taxon>Bacteria</taxon>
        <taxon>Pseudomonadati</taxon>
        <taxon>Pseudomonadota</taxon>
        <taxon>Gammaproteobacteria</taxon>
        <taxon>Alteromonadales</taxon>
        <taxon>Colwelliaceae</taxon>
        <taxon>Thalassotalea</taxon>
    </lineage>
</organism>
<feature type="domain" description="Lysidine-tRNA(Ile) synthetase C-terminal" evidence="9">
    <location>
        <begin position="383"/>
        <end position="456"/>
    </location>
</feature>
<evidence type="ECO:0000256" key="4">
    <source>
        <dbReference type="ARBA" id="ARBA00022694"/>
    </source>
</evidence>
<evidence type="ECO:0000256" key="1">
    <source>
        <dbReference type="ARBA" id="ARBA00004496"/>
    </source>
</evidence>
<comment type="subcellular location">
    <subcellularLocation>
        <location evidence="1 8">Cytoplasm</location>
    </subcellularLocation>
</comment>
<evidence type="ECO:0000313" key="10">
    <source>
        <dbReference type="EMBL" id="WNC67218.1"/>
    </source>
</evidence>
<dbReference type="RefSeq" id="WP_348386382.1">
    <property type="nucleotide sequence ID" value="NZ_CP134146.1"/>
</dbReference>
<dbReference type="SMART" id="SM00977">
    <property type="entry name" value="TilS_C"/>
    <property type="match status" value="1"/>
</dbReference>
<dbReference type="Gene3D" id="1.20.59.20">
    <property type="match status" value="1"/>
</dbReference>
<dbReference type="EMBL" id="CP134146">
    <property type="protein sequence ID" value="WNC67218.1"/>
    <property type="molecule type" value="Genomic_DNA"/>
</dbReference>
<gene>
    <name evidence="8 10" type="primary">tilS</name>
    <name evidence="10" type="ORF">RI845_11890</name>
</gene>
<dbReference type="InterPro" id="IPR012795">
    <property type="entry name" value="tRNA_Ile_lys_synt_N"/>
</dbReference>
<proteinExistence type="inferred from homology"/>
<reference evidence="11" key="1">
    <citation type="submission" date="2023-09" db="EMBL/GenBank/DDBJ databases">
        <authorList>
            <person name="Li S."/>
            <person name="Li X."/>
            <person name="Zhang C."/>
            <person name="Zhao Z."/>
        </authorList>
    </citation>
    <scope>NUCLEOTIDE SEQUENCE [LARGE SCALE GENOMIC DNA]</scope>
    <source>
        <strain evidence="11">SQ345</strain>
    </source>
</reference>
<dbReference type="Pfam" id="PF11734">
    <property type="entry name" value="TilS_C"/>
    <property type="match status" value="1"/>
</dbReference>
<protein>
    <recommendedName>
        <fullName evidence="8">tRNA(Ile)-lysidine synthase</fullName>
        <ecNumber evidence="8">6.3.4.19</ecNumber>
    </recommendedName>
    <alternativeName>
        <fullName evidence="8">tRNA(Ile)-2-lysyl-cytidine synthase</fullName>
    </alternativeName>
    <alternativeName>
        <fullName evidence="8">tRNA(Ile)-lysidine synthetase</fullName>
    </alternativeName>
</protein>
<dbReference type="InterPro" id="IPR012796">
    <property type="entry name" value="Lysidine-tRNA-synth_C"/>
</dbReference>
<feature type="binding site" evidence="8">
    <location>
        <begin position="32"/>
        <end position="37"/>
    </location>
    <ligand>
        <name>ATP</name>
        <dbReference type="ChEBI" id="CHEBI:30616"/>
    </ligand>
</feature>
<dbReference type="SUPFAM" id="SSF56037">
    <property type="entry name" value="PheT/TilS domain"/>
    <property type="match status" value="1"/>
</dbReference>
<dbReference type="Pfam" id="PF01171">
    <property type="entry name" value="ATP_bind_3"/>
    <property type="match status" value="1"/>
</dbReference>
<evidence type="ECO:0000256" key="2">
    <source>
        <dbReference type="ARBA" id="ARBA00022490"/>
    </source>
</evidence>
<evidence type="ECO:0000256" key="7">
    <source>
        <dbReference type="ARBA" id="ARBA00048539"/>
    </source>
</evidence>
<dbReference type="PANTHER" id="PTHR43033:SF1">
    <property type="entry name" value="TRNA(ILE)-LYSIDINE SYNTHASE-RELATED"/>
    <property type="match status" value="1"/>
</dbReference>